<dbReference type="PANTHER" id="PTHR44196">
    <property type="entry name" value="DEHYDROGENASE/REDUCTASE SDR FAMILY MEMBER 7B"/>
    <property type="match status" value="1"/>
</dbReference>
<dbReference type="SUPFAM" id="SSF51735">
    <property type="entry name" value="NAD(P)-binding Rossmann-fold domains"/>
    <property type="match status" value="1"/>
</dbReference>
<evidence type="ECO:0000313" key="4">
    <source>
        <dbReference type="Proteomes" id="UP000001444"/>
    </source>
</evidence>
<dbReference type="eggNOG" id="COG1028">
    <property type="taxonomic scope" value="Bacteria"/>
</dbReference>
<dbReference type="GO" id="GO:0016491">
    <property type="term" value="F:oxidoreductase activity"/>
    <property type="evidence" value="ECO:0007669"/>
    <property type="project" value="UniProtKB-KW"/>
</dbReference>
<evidence type="ECO:0000256" key="2">
    <source>
        <dbReference type="ARBA" id="ARBA00023002"/>
    </source>
</evidence>
<sequence length="88" mass="9451">MRLQGVNAVITGASSGIGQAIASHFRREGARLLLTGRRPEPPESHPDDLYLAGDLDDERFVADLAARAARAGSSRVSARACRRRLAQP</sequence>
<dbReference type="AlphaFoldDB" id="C9ZHN1"/>
<dbReference type="InterPro" id="IPR002347">
    <property type="entry name" value="SDR_fam"/>
</dbReference>
<dbReference type="InterPro" id="IPR036291">
    <property type="entry name" value="NAD(P)-bd_dom_sf"/>
</dbReference>
<keyword evidence="2" id="KW-0560">Oxidoreductase</keyword>
<dbReference type="GO" id="GO:0016020">
    <property type="term" value="C:membrane"/>
    <property type="evidence" value="ECO:0007669"/>
    <property type="project" value="TreeGrafter"/>
</dbReference>
<dbReference type="KEGG" id="scb:SCAB_81151"/>
<evidence type="ECO:0000313" key="3">
    <source>
        <dbReference type="EMBL" id="CBG75076.1"/>
    </source>
</evidence>
<dbReference type="GeneID" id="31221541"/>
<proteinExistence type="inferred from homology"/>
<organism evidence="3 4">
    <name type="scientific">Streptomyces scabiei (strain 87.22)</name>
    <dbReference type="NCBI Taxonomy" id="680198"/>
    <lineage>
        <taxon>Bacteria</taxon>
        <taxon>Bacillati</taxon>
        <taxon>Actinomycetota</taxon>
        <taxon>Actinomycetes</taxon>
        <taxon>Kitasatosporales</taxon>
        <taxon>Streptomycetaceae</taxon>
        <taxon>Streptomyces</taxon>
    </lineage>
</organism>
<dbReference type="Pfam" id="PF00106">
    <property type="entry name" value="adh_short"/>
    <property type="match status" value="1"/>
</dbReference>
<dbReference type="STRING" id="680198.SCAB_81151"/>
<dbReference type="HOGENOM" id="CLU_2467788_0_0_11"/>
<dbReference type="RefSeq" id="WP_013005520.1">
    <property type="nucleotide sequence ID" value="NC_013929.1"/>
</dbReference>
<accession>C9ZHN1</accession>
<dbReference type="EMBL" id="FN554889">
    <property type="protein sequence ID" value="CBG75076.1"/>
    <property type="molecule type" value="Genomic_DNA"/>
</dbReference>
<dbReference type="PANTHER" id="PTHR44196:SF1">
    <property type="entry name" value="DEHYDROGENASE_REDUCTASE SDR FAMILY MEMBER 7B"/>
    <property type="match status" value="1"/>
</dbReference>
<protein>
    <submittedName>
        <fullName evidence="3">Uncharacterized protein</fullName>
    </submittedName>
</protein>
<gene>
    <name evidence="3" type="ordered locus">SCAB_81151</name>
</gene>
<name>C9ZHN1_STRSW</name>
<keyword evidence="4" id="KW-1185">Reference proteome</keyword>
<comment type="similarity">
    <text evidence="1">Belongs to the short-chain dehydrogenases/reductases (SDR) family.</text>
</comment>
<dbReference type="Proteomes" id="UP000001444">
    <property type="component" value="Chromosome"/>
</dbReference>
<evidence type="ECO:0000256" key="1">
    <source>
        <dbReference type="ARBA" id="ARBA00006484"/>
    </source>
</evidence>
<dbReference type="Gene3D" id="3.40.50.720">
    <property type="entry name" value="NAD(P)-binding Rossmann-like Domain"/>
    <property type="match status" value="1"/>
</dbReference>
<reference evidence="3 4" key="1">
    <citation type="journal article" date="2010" name="Mol. Plant Microbe Interact.">
        <title>Streptomyces scabies 87-22 contains a coronafacic acid-like biosynthetic cluster that contributes to plant-microbe interactions.</title>
        <authorList>
            <person name="Bignell D.R."/>
            <person name="Seipke R.F."/>
            <person name="Huguet-Tapia J.C."/>
            <person name="Chambers A.H."/>
            <person name="Parry R.J."/>
            <person name="Loria R."/>
        </authorList>
    </citation>
    <scope>NUCLEOTIDE SEQUENCE [LARGE SCALE GENOMIC DNA]</scope>
    <source>
        <strain evidence="3 4">87.22</strain>
    </source>
</reference>